<name>A0A1N7H8W9_9EURY</name>
<dbReference type="SUPFAM" id="SSF53098">
    <property type="entry name" value="Ribonuclease H-like"/>
    <property type="match status" value="1"/>
</dbReference>
<accession>A0A1N7H8W9</accession>
<reference evidence="3" key="1">
    <citation type="submission" date="2017-01" db="EMBL/GenBank/DDBJ databases">
        <authorList>
            <person name="Varghese N."/>
            <person name="Submissions S."/>
        </authorList>
    </citation>
    <scope>NUCLEOTIDE SEQUENCE [LARGE SCALE GENOMIC DNA]</scope>
    <source>
        <strain evidence="3">type strain: HArc-</strain>
    </source>
</reference>
<evidence type="ECO:0000313" key="3">
    <source>
        <dbReference type="Proteomes" id="UP000185936"/>
    </source>
</evidence>
<dbReference type="Proteomes" id="UP000185936">
    <property type="component" value="Unassembled WGS sequence"/>
</dbReference>
<dbReference type="GO" id="GO:0003677">
    <property type="term" value="F:DNA binding"/>
    <property type="evidence" value="ECO:0007669"/>
    <property type="project" value="InterPro"/>
</dbReference>
<keyword evidence="3" id="KW-1185">Reference proteome</keyword>
<organism evidence="2 3">
    <name type="scientific">Natronorubrum thiooxidans</name>
    <dbReference type="NCBI Taxonomy" id="308853"/>
    <lineage>
        <taxon>Archaea</taxon>
        <taxon>Methanobacteriati</taxon>
        <taxon>Methanobacteriota</taxon>
        <taxon>Stenosarchaea group</taxon>
        <taxon>Halobacteria</taxon>
        <taxon>Halobacteriales</taxon>
        <taxon>Natrialbaceae</taxon>
        <taxon>Natronorubrum</taxon>
    </lineage>
</organism>
<dbReference type="GO" id="GO:0004803">
    <property type="term" value="F:transposase activity"/>
    <property type="evidence" value="ECO:0007669"/>
    <property type="project" value="InterPro"/>
</dbReference>
<dbReference type="GO" id="GO:0006313">
    <property type="term" value="P:DNA transposition"/>
    <property type="evidence" value="ECO:0007669"/>
    <property type="project" value="InterPro"/>
</dbReference>
<dbReference type="InterPro" id="IPR012337">
    <property type="entry name" value="RNaseH-like_sf"/>
</dbReference>
<evidence type="ECO:0000259" key="1">
    <source>
        <dbReference type="Pfam" id="PF01609"/>
    </source>
</evidence>
<dbReference type="AlphaFoldDB" id="A0A1N7H8W9"/>
<dbReference type="InterPro" id="IPR002559">
    <property type="entry name" value="Transposase_11"/>
</dbReference>
<protein>
    <submittedName>
        <fullName evidence="2">Transposase DDE domain-containing protein</fullName>
    </submittedName>
</protein>
<feature type="domain" description="Transposase IS4-like" evidence="1">
    <location>
        <begin position="364"/>
        <end position="515"/>
    </location>
</feature>
<dbReference type="Pfam" id="PF01609">
    <property type="entry name" value="DDE_Tnp_1"/>
    <property type="match status" value="1"/>
</dbReference>
<gene>
    <name evidence="2" type="ORF">SAMN05421752_1353</name>
</gene>
<evidence type="ECO:0000313" key="2">
    <source>
        <dbReference type="EMBL" id="SIS21324.1"/>
    </source>
</evidence>
<sequence length="557" mass="63798">MLLLSMASSPLSTNSKTEHAYLHELRYGLMISYTPRMSDTFAISIELKKRLERGASLYRAFAALDHPFAFPEDQYPEWHPTSYSFRGMVKLFYYREITGESYRSLTRQQELADIFGLERIPDESVLSRTWRNRFDEEGRGFVTNGAHALVWEVHEADFYAPEVRPLQEVEPSLFEDDDAESRPTFTDGQIARTTRLARDHVFESFDYGRAQNAMYEDNRFLELQTFLGMARCGTSQGATRFQFRRGKQYGPHGDTHLRTVKQFDPDQLFDGFHEATERLLSVIQSEISFGRPVTVAIDITTLRYYGDVEGMAMVSGTKEGDERAFKFATLSIVGWNIPIILAVEPVRESSPWDSNPPNRIHRVVRRLVRRAQELVPIEMVLCDSEFDAKPVYQTLSNLDVNYLIPKRTYSAERAAIETMDDDGQDVAVESATVHTDHGSHAMQFLYVPSTKSEGAAVFATNLRVEPAEAEAFCQRYSRRWQIENEYKSIKYDFLAKTSSKDYRVRLFYFVFAVLLHNIWRLTDFLLKAGVDAEMDYAPVLTAGECVELVSSALVPGD</sequence>
<dbReference type="EMBL" id="FTNR01000035">
    <property type="protein sequence ID" value="SIS21324.1"/>
    <property type="molecule type" value="Genomic_DNA"/>
</dbReference>
<proteinExistence type="predicted"/>